<feature type="compositionally biased region" description="Basic and acidic residues" evidence="1">
    <location>
        <begin position="243"/>
        <end position="259"/>
    </location>
</feature>
<feature type="compositionally biased region" description="Basic residues" evidence="1">
    <location>
        <begin position="66"/>
        <end position="78"/>
    </location>
</feature>
<feature type="compositionally biased region" description="Basic and acidic residues" evidence="1">
    <location>
        <begin position="325"/>
        <end position="336"/>
    </location>
</feature>
<dbReference type="AlphaFoldDB" id="A0A6J4NG57"/>
<feature type="compositionally biased region" description="Basic and acidic residues" evidence="1">
    <location>
        <begin position="403"/>
        <end position="415"/>
    </location>
</feature>
<protein>
    <submittedName>
        <fullName evidence="2">Malonate-semialdehyde dehydrogenase [inositol]</fullName>
        <ecNumber evidence="2">1.2.1.18</ecNumber>
    </submittedName>
</protein>
<feature type="compositionally biased region" description="Basic residues" evidence="1">
    <location>
        <begin position="361"/>
        <end position="389"/>
    </location>
</feature>
<proteinExistence type="predicted"/>
<evidence type="ECO:0000313" key="2">
    <source>
        <dbReference type="EMBL" id="CAA9387131.1"/>
    </source>
</evidence>
<feature type="compositionally biased region" description="Basic residues" evidence="1">
    <location>
        <begin position="494"/>
        <end position="507"/>
    </location>
</feature>
<feature type="compositionally biased region" description="Low complexity" evidence="1">
    <location>
        <begin position="21"/>
        <end position="31"/>
    </location>
</feature>
<feature type="compositionally biased region" description="Basic residues" evidence="1">
    <location>
        <begin position="337"/>
        <end position="349"/>
    </location>
</feature>
<feature type="compositionally biased region" description="Basic residues" evidence="1">
    <location>
        <begin position="102"/>
        <end position="129"/>
    </location>
</feature>
<dbReference type="EMBL" id="CADCUY010000038">
    <property type="protein sequence ID" value="CAA9387131.1"/>
    <property type="molecule type" value="Genomic_DNA"/>
</dbReference>
<feature type="compositionally biased region" description="Basic residues" evidence="1">
    <location>
        <begin position="225"/>
        <end position="239"/>
    </location>
</feature>
<feature type="non-terminal residue" evidence="2">
    <location>
        <position position="528"/>
    </location>
</feature>
<sequence>DRAVRRGAPDAPRPGDRGPRCRCTAAGARRGAALDRRGAHRGRLHPQRGRVRPGDRGGGPHGAAGRARRRRRRRRRGRGGVPGLARHLAGQADGGAVPLPRAARRPHRRAGRDHHRRARQGALRRRRRGGPGPGGRRVRLRDPAPAQGRVHRERLDERRRALGAPAAGRGGRHLPVQLPGDGAHVVLPRGHRRGQHRGAQAQREGPLRGGVDRGAVGRGGPARRGVQRRPRRQGGRRRAAGPPRREVGLVRGVHPDRPVRVRAGHRGGQARAGPGRGEEPHARAARRRPRPRRRRGGQRRLRLGGRAVHGGLGAGGGRRHRRRARREDRRAGAGDPHRRRAARVRHGTAGHRGAPRQGGLLRRRRRAGGRQRGRRRARGHPGRRGRCGRRGLLPRPHPARPRHPGDVGLHRRDLRPGALGGAGRDLHRGRRPGERQPVRQRRGDLHQRRGRRAALRQRGAGRHDRDQRARAGADGLLLLRRVEGLAVRRLPRPRRRGRALLHPRQGRHQPLARPLARRGRPGLPHEHL</sequence>
<evidence type="ECO:0000256" key="1">
    <source>
        <dbReference type="SAM" id="MobiDB-lite"/>
    </source>
</evidence>
<keyword evidence="2" id="KW-0560">Oxidoreductase</keyword>
<reference evidence="2" key="1">
    <citation type="submission" date="2020-02" db="EMBL/GenBank/DDBJ databases">
        <authorList>
            <person name="Meier V. D."/>
        </authorList>
    </citation>
    <scope>NUCLEOTIDE SEQUENCE</scope>
    <source>
        <strain evidence="2">AVDCRST_MAG35</strain>
    </source>
</reference>
<feature type="region of interest" description="Disordered" evidence="1">
    <location>
        <begin position="494"/>
        <end position="528"/>
    </location>
</feature>
<feature type="region of interest" description="Disordered" evidence="1">
    <location>
        <begin position="1"/>
        <end position="469"/>
    </location>
</feature>
<feature type="non-terminal residue" evidence="2">
    <location>
        <position position="1"/>
    </location>
</feature>
<feature type="compositionally biased region" description="Gly residues" evidence="1">
    <location>
        <begin position="307"/>
        <end position="316"/>
    </location>
</feature>
<organism evidence="2">
    <name type="scientific">uncultured Quadrisphaera sp</name>
    <dbReference type="NCBI Taxonomy" id="904978"/>
    <lineage>
        <taxon>Bacteria</taxon>
        <taxon>Bacillati</taxon>
        <taxon>Actinomycetota</taxon>
        <taxon>Actinomycetes</taxon>
        <taxon>Kineosporiales</taxon>
        <taxon>Kineosporiaceae</taxon>
        <taxon>Quadrisphaera</taxon>
        <taxon>environmental samples</taxon>
    </lineage>
</organism>
<gene>
    <name evidence="2" type="ORF">AVDCRST_MAG35-199</name>
</gene>
<dbReference type="GO" id="GO:0018478">
    <property type="term" value="F:malonate-semialdehyde dehydrogenase (acetylating) activity"/>
    <property type="evidence" value="ECO:0007669"/>
    <property type="project" value="UniProtKB-EC"/>
</dbReference>
<name>A0A6J4NG57_9ACTN</name>
<feature type="compositionally biased region" description="Basic and acidic residues" evidence="1">
    <location>
        <begin position="1"/>
        <end position="19"/>
    </location>
</feature>
<accession>A0A6J4NG57</accession>
<feature type="compositionally biased region" description="Basic residues" evidence="1">
    <location>
        <begin position="38"/>
        <end position="51"/>
    </location>
</feature>
<dbReference type="EC" id="1.2.1.18" evidence="2"/>
<feature type="compositionally biased region" description="Basic and acidic residues" evidence="1">
    <location>
        <begin position="431"/>
        <end position="447"/>
    </location>
</feature>
<feature type="compositionally biased region" description="Basic residues" evidence="1">
    <location>
        <begin position="283"/>
        <end position="303"/>
    </location>
</feature>